<keyword evidence="6 8" id="KW-0472">Membrane</keyword>
<keyword evidence="5 8" id="KW-1133">Transmembrane helix</keyword>
<comment type="subcellular location">
    <subcellularLocation>
        <location evidence="1">Membrane</location>
        <topology evidence="1">Multi-pass membrane protein</topology>
    </subcellularLocation>
</comment>
<evidence type="ECO:0000313" key="12">
    <source>
        <dbReference type="Proteomes" id="UP000268033"/>
    </source>
</evidence>
<dbReference type="Gene3D" id="3.20.20.450">
    <property type="entry name" value="EAL domain"/>
    <property type="match status" value="1"/>
</dbReference>
<evidence type="ECO:0000256" key="1">
    <source>
        <dbReference type="ARBA" id="ARBA00004141"/>
    </source>
</evidence>
<dbReference type="FunFam" id="3.20.20.450:FF:000001">
    <property type="entry name" value="Cyclic di-GMP phosphodiesterase yahA"/>
    <property type="match status" value="1"/>
</dbReference>
<dbReference type="GO" id="GO:0071111">
    <property type="term" value="F:cyclic-guanylate-specific phosphodiesterase activity"/>
    <property type="evidence" value="ECO:0007669"/>
    <property type="project" value="UniProtKB-EC"/>
</dbReference>
<comment type="catalytic activity">
    <reaction evidence="7">
        <text>3',3'-c-di-GMP + H2O = 5'-phosphoguanylyl(3'-&gt;5')guanosine + H(+)</text>
        <dbReference type="Rhea" id="RHEA:24902"/>
        <dbReference type="ChEBI" id="CHEBI:15377"/>
        <dbReference type="ChEBI" id="CHEBI:15378"/>
        <dbReference type="ChEBI" id="CHEBI:58754"/>
        <dbReference type="ChEBI" id="CHEBI:58805"/>
        <dbReference type="EC" id="3.1.4.52"/>
    </reaction>
</comment>
<keyword evidence="3" id="KW-0973">c-di-GMP</keyword>
<evidence type="ECO:0000313" key="11">
    <source>
        <dbReference type="EMBL" id="ROQ25914.1"/>
    </source>
</evidence>
<evidence type="ECO:0000256" key="2">
    <source>
        <dbReference type="ARBA" id="ARBA00012282"/>
    </source>
</evidence>
<comment type="caution">
    <text evidence="11">The sequence shown here is derived from an EMBL/GenBank/DDBJ whole genome shotgun (WGS) entry which is preliminary data.</text>
</comment>
<evidence type="ECO:0000256" key="8">
    <source>
        <dbReference type="SAM" id="Phobius"/>
    </source>
</evidence>
<evidence type="ECO:0000256" key="7">
    <source>
        <dbReference type="ARBA" id="ARBA00034290"/>
    </source>
</evidence>
<keyword evidence="4 8" id="KW-0812">Transmembrane</keyword>
<sequence length="688" mass="78087">MHKAAYTNPQQQRQHWRRSTLVYVLALAFIALLSLTSHFLVQSIVNKQEATARVVNLAGRQRMLSQRITLFASELLTSRQNYAAEILRDDYLDAINTLEKVHLALLNGSKELHIPKPTSRDVVQIFTATPINLDQRIKQFLSQARRIANPALSLDERTNAFEQIKATAYYDIVGSLDTLLFQYQKDSETAIRKLQNYNKISLLGMIITLIVEALFIFRPLLLSLYRREQQYLKLLKEMDSEITERVRFQTFTDSLTGLLNRLSLLERIQTSIELAERDKGNFVVISVGIDRFEDMNNSLGHDKGDELLFSIAHRLQKLANGSGGFIGRITGEEFAITLEQRKSNMELMRFLRQLSQSIANPVQTEHFCIQVTASVGLAFYPDDGLSARELLMHANQAMRIAKDEGGNCFRFFQPAMTTYMTRRIKLEQELRQALADPSQLRLFYQPKVDLGSGSIIGVEALLRWHHPEEGMISPMEFIPIAEDSGLILDLGDWVLVQALEQLSRWQREGVAIGMAINVSVKQLLHRDLCDRILALSQQQDIAPDAVQLEITETHIMNDMGRIIAALCALDKAGFTLAIDDFGTGHSSLSRLRDLPVKVLKIDKSFVKNAMRDKKEAQIVKAIIDMGHSLDKTIIAEGIETQEQMQLLTELGCDEGQGYLFARPMPVEELDLLLRQNAQYWHPKDRVGP</sequence>
<dbReference type="InterPro" id="IPR000160">
    <property type="entry name" value="GGDEF_dom"/>
</dbReference>
<dbReference type="InterPro" id="IPR043128">
    <property type="entry name" value="Rev_trsase/Diguanyl_cyclase"/>
</dbReference>
<dbReference type="PANTHER" id="PTHR33121:SF70">
    <property type="entry name" value="SIGNALING PROTEIN YKOW"/>
    <property type="match status" value="1"/>
</dbReference>
<dbReference type="NCBIfam" id="TIGR00254">
    <property type="entry name" value="GGDEF"/>
    <property type="match status" value="1"/>
</dbReference>
<dbReference type="InterPro" id="IPR029787">
    <property type="entry name" value="Nucleotide_cyclase"/>
</dbReference>
<dbReference type="SUPFAM" id="SSF141868">
    <property type="entry name" value="EAL domain-like"/>
    <property type="match status" value="1"/>
</dbReference>
<dbReference type="CDD" id="cd01949">
    <property type="entry name" value="GGDEF"/>
    <property type="match status" value="1"/>
</dbReference>
<dbReference type="InterPro" id="IPR035919">
    <property type="entry name" value="EAL_sf"/>
</dbReference>
<dbReference type="RefSeq" id="WP_123421628.1">
    <property type="nucleotide sequence ID" value="NZ_RJUL01000005.1"/>
</dbReference>
<dbReference type="PROSITE" id="PS50883">
    <property type="entry name" value="EAL"/>
    <property type="match status" value="1"/>
</dbReference>
<organism evidence="11 12">
    <name type="scientific">Gallaecimonas pentaromativorans</name>
    <dbReference type="NCBI Taxonomy" id="584787"/>
    <lineage>
        <taxon>Bacteria</taxon>
        <taxon>Pseudomonadati</taxon>
        <taxon>Pseudomonadota</taxon>
        <taxon>Gammaproteobacteria</taxon>
        <taxon>Enterobacterales</taxon>
        <taxon>Gallaecimonadaceae</taxon>
        <taxon>Gallaecimonas</taxon>
    </lineage>
</organism>
<dbReference type="GO" id="GO:0016020">
    <property type="term" value="C:membrane"/>
    <property type="evidence" value="ECO:0007669"/>
    <property type="project" value="UniProtKB-SubCell"/>
</dbReference>
<dbReference type="SMART" id="SM00267">
    <property type="entry name" value="GGDEF"/>
    <property type="match status" value="1"/>
</dbReference>
<feature type="transmembrane region" description="Helical" evidence="8">
    <location>
        <begin position="21"/>
        <end position="41"/>
    </location>
</feature>
<evidence type="ECO:0000259" key="9">
    <source>
        <dbReference type="PROSITE" id="PS50883"/>
    </source>
</evidence>
<dbReference type="Proteomes" id="UP000268033">
    <property type="component" value="Unassembled WGS sequence"/>
</dbReference>
<dbReference type="SUPFAM" id="SSF55073">
    <property type="entry name" value="Nucleotide cyclase"/>
    <property type="match status" value="1"/>
</dbReference>
<evidence type="ECO:0000256" key="5">
    <source>
        <dbReference type="ARBA" id="ARBA00022989"/>
    </source>
</evidence>
<dbReference type="InterPro" id="IPR050706">
    <property type="entry name" value="Cyclic-di-GMP_PDE-like"/>
</dbReference>
<gene>
    <name evidence="11" type="ORF">EDC28_105225</name>
</gene>
<dbReference type="CDD" id="cd01948">
    <property type="entry name" value="EAL"/>
    <property type="match status" value="1"/>
</dbReference>
<evidence type="ECO:0000256" key="6">
    <source>
        <dbReference type="ARBA" id="ARBA00023136"/>
    </source>
</evidence>
<feature type="domain" description="GGDEF" evidence="10">
    <location>
        <begin position="280"/>
        <end position="414"/>
    </location>
</feature>
<dbReference type="PANTHER" id="PTHR33121">
    <property type="entry name" value="CYCLIC DI-GMP PHOSPHODIESTERASE PDEF"/>
    <property type="match status" value="1"/>
</dbReference>
<dbReference type="EMBL" id="RJUL01000005">
    <property type="protein sequence ID" value="ROQ25914.1"/>
    <property type="molecule type" value="Genomic_DNA"/>
</dbReference>
<dbReference type="InterPro" id="IPR001633">
    <property type="entry name" value="EAL_dom"/>
</dbReference>
<dbReference type="InterPro" id="IPR029095">
    <property type="entry name" value="NarX-like_N"/>
</dbReference>
<protein>
    <recommendedName>
        <fullName evidence="2">cyclic-guanylate-specific phosphodiesterase</fullName>
        <ecNumber evidence="2">3.1.4.52</ecNumber>
    </recommendedName>
</protein>
<dbReference type="AlphaFoldDB" id="A0A3N1P1E1"/>
<dbReference type="EC" id="3.1.4.52" evidence="2"/>
<proteinExistence type="predicted"/>
<keyword evidence="12" id="KW-1185">Reference proteome</keyword>
<dbReference type="Gene3D" id="3.30.70.270">
    <property type="match status" value="1"/>
</dbReference>
<evidence type="ECO:0000259" key="10">
    <source>
        <dbReference type="PROSITE" id="PS50887"/>
    </source>
</evidence>
<accession>A0A3N1P1E1</accession>
<feature type="domain" description="EAL" evidence="9">
    <location>
        <begin position="423"/>
        <end position="677"/>
    </location>
</feature>
<feature type="transmembrane region" description="Helical" evidence="8">
    <location>
        <begin position="202"/>
        <end position="225"/>
    </location>
</feature>
<dbReference type="Pfam" id="PF13675">
    <property type="entry name" value="PilJ"/>
    <property type="match status" value="1"/>
</dbReference>
<name>A0A3N1P1E1_9GAMM</name>
<dbReference type="STRING" id="584787.GCA_001247655_02973"/>
<reference evidence="11 12" key="1">
    <citation type="submission" date="2018-11" db="EMBL/GenBank/DDBJ databases">
        <title>Genomic Encyclopedia of Type Strains, Phase IV (KMG-IV): sequencing the most valuable type-strain genomes for metagenomic binning, comparative biology and taxonomic classification.</title>
        <authorList>
            <person name="Goeker M."/>
        </authorList>
    </citation>
    <scope>NUCLEOTIDE SEQUENCE [LARGE SCALE GENOMIC DNA]</scope>
    <source>
        <strain evidence="11 12">DSM 21945</strain>
    </source>
</reference>
<dbReference type="Pfam" id="PF00990">
    <property type="entry name" value="GGDEF"/>
    <property type="match status" value="1"/>
</dbReference>
<evidence type="ECO:0000256" key="3">
    <source>
        <dbReference type="ARBA" id="ARBA00022636"/>
    </source>
</evidence>
<dbReference type="SMART" id="SM00052">
    <property type="entry name" value="EAL"/>
    <property type="match status" value="1"/>
</dbReference>
<evidence type="ECO:0000256" key="4">
    <source>
        <dbReference type="ARBA" id="ARBA00022692"/>
    </source>
</evidence>
<dbReference type="Pfam" id="PF00563">
    <property type="entry name" value="EAL"/>
    <property type="match status" value="1"/>
</dbReference>
<dbReference type="PROSITE" id="PS50887">
    <property type="entry name" value="GGDEF"/>
    <property type="match status" value="1"/>
</dbReference>